<evidence type="ECO:0000313" key="2">
    <source>
        <dbReference type="EMBL" id="SVB03065.1"/>
    </source>
</evidence>
<dbReference type="AlphaFoldDB" id="A0A382AND1"/>
<organism evidence="2">
    <name type="scientific">marine metagenome</name>
    <dbReference type="NCBI Taxonomy" id="408172"/>
    <lineage>
        <taxon>unclassified sequences</taxon>
        <taxon>metagenomes</taxon>
        <taxon>ecological metagenomes</taxon>
    </lineage>
</organism>
<protein>
    <submittedName>
        <fullName evidence="2">Uncharacterized protein</fullName>
    </submittedName>
</protein>
<dbReference type="EMBL" id="UINC01026146">
    <property type="protein sequence ID" value="SVB03065.1"/>
    <property type="molecule type" value="Genomic_DNA"/>
</dbReference>
<dbReference type="NCBIfam" id="NF037995">
    <property type="entry name" value="TRAP_S1"/>
    <property type="match status" value="1"/>
</dbReference>
<dbReference type="PROSITE" id="PS51257">
    <property type="entry name" value="PROKAR_LIPOPROTEIN"/>
    <property type="match status" value="1"/>
</dbReference>
<dbReference type="GO" id="GO:0055085">
    <property type="term" value="P:transmembrane transport"/>
    <property type="evidence" value="ECO:0007669"/>
    <property type="project" value="InterPro"/>
</dbReference>
<keyword evidence="1" id="KW-0732">Signal</keyword>
<dbReference type="PANTHER" id="PTHR33376:SF15">
    <property type="entry name" value="BLL6794 PROTEIN"/>
    <property type="match status" value="1"/>
</dbReference>
<dbReference type="Gene3D" id="3.40.190.170">
    <property type="entry name" value="Bacterial extracellular solute-binding protein, family 7"/>
    <property type="match status" value="1"/>
</dbReference>
<proteinExistence type="predicted"/>
<evidence type="ECO:0000256" key="1">
    <source>
        <dbReference type="ARBA" id="ARBA00022729"/>
    </source>
</evidence>
<dbReference type="PANTHER" id="PTHR33376">
    <property type="match status" value="1"/>
</dbReference>
<dbReference type="InterPro" id="IPR038404">
    <property type="entry name" value="TRAP_DctP_sf"/>
</dbReference>
<gene>
    <name evidence="2" type="ORF">METZ01_LOCUS155919</name>
</gene>
<sequence>MRKLQKFTLPVLIGIFLLILAACGGDDESETTSVATTGESFEFQYVCVNRTLLPCQVVQEYLDTVNTRTDGQIEIQLSSYPELGISGFDMIRLLQDGTIGLGEIYSGFVGGEFPVFEAANLWGVYNSVDQWFEASEALQEDIKALVSRETGGGQIVGFNYYSSNYFFTKNPLNTLDDFSGVKTRTHSNVLSDLIGPDGLGANPQTMAFADVYPALERGVLDGAVTCGSCAVGQKWFEVTDYLTGPVPGTFAETFITFNGKEWESLPADFKAILLEEGALHSERAKAAALNSDVESEGKLIGLGMTHSNFTDEMLAIIKDAAKDSVIPKWAERAGGFGSESVDLYNSKVGPVTGLYVQPDGTASSTPQ</sequence>
<name>A0A382AND1_9ZZZZ</name>
<dbReference type="Pfam" id="PF03480">
    <property type="entry name" value="DctP"/>
    <property type="match status" value="1"/>
</dbReference>
<reference evidence="2" key="1">
    <citation type="submission" date="2018-05" db="EMBL/GenBank/DDBJ databases">
        <authorList>
            <person name="Lanie J.A."/>
            <person name="Ng W.-L."/>
            <person name="Kazmierczak K.M."/>
            <person name="Andrzejewski T.M."/>
            <person name="Davidsen T.M."/>
            <person name="Wayne K.J."/>
            <person name="Tettelin H."/>
            <person name="Glass J.I."/>
            <person name="Rusch D."/>
            <person name="Podicherti R."/>
            <person name="Tsui H.-C.T."/>
            <person name="Winkler M.E."/>
        </authorList>
    </citation>
    <scope>NUCLEOTIDE SEQUENCE</scope>
</reference>
<dbReference type="InterPro" id="IPR018389">
    <property type="entry name" value="DctP_fam"/>
</dbReference>
<accession>A0A382AND1</accession>